<protein>
    <submittedName>
        <fullName evidence="2">Uncharacterized protein</fullName>
    </submittedName>
</protein>
<dbReference type="AlphaFoldDB" id="A0A5J4TBC4"/>
<organism evidence="2 3">
    <name type="scientific">Streblomastix strix</name>
    <dbReference type="NCBI Taxonomy" id="222440"/>
    <lineage>
        <taxon>Eukaryota</taxon>
        <taxon>Metamonada</taxon>
        <taxon>Preaxostyla</taxon>
        <taxon>Oxymonadida</taxon>
        <taxon>Streblomastigidae</taxon>
        <taxon>Streblomastix</taxon>
    </lineage>
</organism>
<name>A0A5J4TBC4_9EUKA</name>
<accession>A0A5J4TBC4</accession>
<sequence>MYQSLPAPGSYSLEKLHPPLVPPRKEPSNLPPGGIAPPEIKFNVKKALIPPEEGPVPEIQERLWRQNVLPGDKDIFWALKGH</sequence>
<evidence type="ECO:0000313" key="2">
    <source>
        <dbReference type="EMBL" id="KAA6354971.1"/>
    </source>
</evidence>
<gene>
    <name evidence="2" type="ORF">EZS28_049502</name>
</gene>
<comment type="caution">
    <text evidence="2">The sequence shown here is derived from an EMBL/GenBank/DDBJ whole genome shotgun (WGS) entry which is preliminary data.</text>
</comment>
<dbReference type="EMBL" id="SNRW01035392">
    <property type="protein sequence ID" value="KAA6354971.1"/>
    <property type="molecule type" value="Genomic_DNA"/>
</dbReference>
<proteinExistence type="predicted"/>
<reference evidence="2 3" key="1">
    <citation type="submission" date="2019-03" db="EMBL/GenBank/DDBJ databases">
        <title>Single cell metagenomics reveals metabolic interactions within the superorganism composed of flagellate Streblomastix strix and complex community of Bacteroidetes bacteria on its surface.</title>
        <authorList>
            <person name="Treitli S.C."/>
            <person name="Kolisko M."/>
            <person name="Husnik F."/>
            <person name="Keeling P."/>
            <person name="Hampl V."/>
        </authorList>
    </citation>
    <scope>NUCLEOTIDE SEQUENCE [LARGE SCALE GENOMIC DNA]</scope>
    <source>
        <strain evidence="2">ST1C</strain>
    </source>
</reference>
<evidence type="ECO:0000256" key="1">
    <source>
        <dbReference type="SAM" id="MobiDB-lite"/>
    </source>
</evidence>
<evidence type="ECO:0000313" key="3">
    <source>
        <dbReference type="Proteomes" id="UP000324800"/>
    </source>
</evidence>
<feature type="region of interest" description="Disordered" evidence="1">
    <location>
        <begin position="1"/>
        <end position="36"/>
    </location>
</feature>
<dbReference type="Proteomes" id="UP000324800">
    <property type="component" value="Unassembled WGS sequence"/>
</dbReference>
<feature type="non-terminal residue" evidence="2">
    <location>
        <position position="82"/>
    </location>
</feature>